<name>A0A382SGY5_9ZZZZ</name>
<evidence type="ECO:0000313" key="2">
    <source>
        <dbReference type="EMBL" id="SVD09126.1"/>
    </source>
</evidence>
<dbReference type="InterPro" id="IPR046487">
    <property type="entry name" value="DUF6580"/>
</dbReference>
<organism evidence="2">
    <name type="scientific">marine metagenome</name>
    <dbReference type="NCBI Taxonomy" id="408172"/>
    <lineage>
        <taxon>unclassified sequences</taxon>
        <taxon>metagenomes</taxon>
        <taxon>ecological metagenomes</taxon>
    </lineage>
</organism>
<feature type="transmembrane region" description="Helical" evidence="1">
    <location>
        <begin position="49"/>
        <end position="68"/>
    </location>
</feature>
<dbReference type="EMBL" id="UINC01129006">
    <property type="protein sequence ID" value="SVD09126.1"/>
    <property type="molecule type" value="Genomic_DNA"/>
</dbReference>
<sequence>MKTFFKISVKEIFPIGLVLLLAFSRLIPHPPNFTPIVAVAIMSGYFFKNIKLSFIVLLISMLLVDVFIGFYKHMLFVYLSLFLITFIFFKISDKINFKNLFVFGFLGSLIFYLVSNFGVWASGVLSPVTNLPYEKNLNGLISCYFLAIPFFKNTLFSTIVFSYAAYLANYFYGRLGQKKIVEKSFK</sequence>
<feature type="transmembrane region" description="Helical" evidence="1">
    <location>
        <begin position="100"/>
        <end position="124"/>
    </location>
</feature>
<gene>
    <name evidence="2" type="ORF">METZ01_LOCUS361980</name>
</gene>
<keyword evidence="1" id="KW-1133">Transmembrane helix</keyword>
<evidence type="ECO:0008006" key="3">
    <source>
        <dbReference type="Google" id="ProtNLM"/>
    </source>
</evidence>
<keyword evidence="1" id="KW-0472">Membrane</keyword>
<proteinExistence type="predicted"/>
<keyword evidence="1" id="KW-0812">Transmembrane</keyword>
<reference evidence="2" key="1">
    <citation type="submission" date="2018-05" db="EMBL/GenBank/DDBJ databases">
        <authorList>
            <person name="Lanie J.A."/>
            <person name="Ng W.-L."/>
            <person name="Kazmierczak K.M."/>
            <person name="Andrzejewski T.M."/>
            <person name="Davidsen T.M."/>
            <person name="Wayne K.J."/>
            <person name="Tettelin H."/>
            <person name="Glass J.I."/>
            <person name="Rusch D."/>
            <person name="Podicherti R."/>
            <person name="Tsui H.-C.T."/>
            <person name="Winkler M.E."/>
        </authorList>
    </citation>
    <scope>NUCLEOTIDE SEQUENCE</scope>
</reference>
<accession>A0A382SGY5</accession>
<feature type="transmembrane region" description="Helical" evidence="1">
    <location>
        <begin position="74"/>
        <end position="91"/>
    </location>
</feature>
<feature type="transmembrane region" description="Helical" evidence="1">
    <location>
        <begin position="144"/>
        <end position="168"/>
    </location>
</feature>
<dbReference type="AlphaFoldDB" id="A0A382SGY5"/>
<dbReference type="Pfam" id="PF20221">
    <property type="entry name" value="DUF6580"/>
    <property type="match status" value="1"/>
</dbReference>
<evidence type="ECO:0000256" key="1">
    <source>
        <dbReference type="SAM" id="Phobius"/>
    </source>
</evidence>
<protein>
    <recommendedName>
        <fullName evidence="3">Rod shape-determining protein MreD</fullName>
    </recommendedName>
</protein>